<evidence type="ECO:0000313" key="1">
    <source>
        <dbReference type="EMBL" id="SFR56598.1"/>
    </source>
</evidence>
<dbReference type="InterPro" id="IPR036388">
    <property type="entry name" value="WH-like_DNA-bd_sf"/>
</dbReference>
<dbReference type="InterPro" id="IPR055766">
    <property type="entry name" value="DUF7342"/>
</dbReference>
<dbReference type="Pfam" id="PF24033">
    <property type="entry name" value="DUF7342"/>
    <property type="match status" value="1"/>
</dbReference>
<dbReference type="CDD" id="cd00090">
    <property type="entry name" value="HTH_ARSR"/>
    <property type="match status" value="1"/>
</dbReference>
<organism evidence="1 2">
    <name type="scientific">Halorubrum sodomense</name>
    <dbReference type="NCBI Taxonomy" id="35743"/>
    <lineage>
        <taxon>Archaea</taxon>
        <taxon>Methanobacteriati</taxon>
        <taxon>Methanobacteriota</taxon>
        <taxon>Stenosarchaea group</taxon>
        <taxon>Halobacteria</taxon>
        <taxon>Halobacteriales</taxon>
        <taxon>Haloferacaceae</taxon>
        <taxon>Halorubrum</taxon>
    </lineage>
</organism>
<protein>
    <recommendedName>
        <fullName evidence="3">HTH domain-containing protein</fullName>
    </recommendedName>
</protein>
<accession>A0A1I6HQD4</accession>
<evidence type="ECO:0008006" key="3">
    <source>
        <dbReference type="Google" id="ProtNLM"/>
    </source>
</evidence>
<reference evidence="2" key="1">
    <citation type="submission" date="2016-10" db="EMBL/GenBank/DDBJ databases">
        <authorList>
            <person name="Varghese N."/>
            <person name="Submissions S."/>
        </authorList>
    </citation>
    <scope>NUCLEOTIDE SEQUENCE [LARGE SCALE GENOMIC DNA]</scope>
    <source>
        <strain evidence="2">RD 26</strain>
    </source>
</reference>
<dbReference type="InterPro" id="IPR036390">
    <property type="entry name" value="WH_DNA-bd_sf"/>
</dbReference>
<evidence type="ECO:0000313" key="2">
    <source>
        <dbReference type="Proteomes" id="UP000198932"/>
    </source>
</evidence>
<dbReference type="Gene3D" id="1.10.10.10">
    <property type="entry name" value="Winged helix-like DNA-binding domain superfamily/Winged helix DNA-binding domain"/>
    <property type="match status" value="1"/>
</dbReference>
<dbReference type="SUPFAM" id="SSF46785">
    <property type="entry name" value="Winged helix' DNA-binding domain"/>
    <property type="match status" value="1"/>
</dbReference>
<name>A0A1I6HQD4_HALSD</name>
<keyword evidence="2" id="KW-1185">Reference proteome</keyword>
<proteinExistence type="predicted"/>
<dbReference type="EMBL" id="FOYN01000004">
    <property type="protein sequence ID" value="SFR56598.1"/>
    <property type="molecule type" value="Genomic_DNA"/>
</dbReference>
<dbReference type="Proteomes" id="UP000198932">
    <property type="component" value="Unassembled WGS sequence"/>
</dbReference>
<gene>
    <name evidence="1" type="ORF">SAMN04487937_2811</name>
</gene>
<dbReference type="AlphaFoldDB" id="A0A1I6HQD4"/>
<dbReference type="InterPro" id="IPR011991">
    <property type="entry name" value="ArsR-like_HTH"/>
</dbReference>
<dbReference type="OrthoDB" id="183382at2157"/>
<sequence>MTNALAGSWDEMSGRERVRAVMETLSGAATVQEISDRADVSRNTADDELKQMEADNRVHQTLVDGKKGYQLNPAKLFFDEIMELIEEHTRDELNVELVDIKKEKEELENEFGVESLTMFREQMLENEDISADELRERQNIASTWETLNMEEKLYRHALRLYDDVQDISSADSTTPTALP</sequence>